<dbReference type="SUPFAM" id="SSF52172">
    <property type="entry name" value="CheY-like"/>
    <property type="match status" value="1"/>
</dbReference>
<evidence type="ECO:0000313" key="5">
    <source>
        <dbReference type="Proteomes" id="UP000031532"/>
    </source>
</evidence>
<dbReference type="Pfam" id="PF00072">
    <property type="entry name" value="Response_reg"/>
    <property type="match status" value="1"/>
</dbReference>
<keyword evidence="5" id="KW-1185">Reference proteome</keyword>
<proteinExistence type="predicted"/>
<dbReference type="AlphaFoldDB" id="A0A9X5E289"/>
<accession>A0A9X5E289</accession>
<dbReference type="Gene3D" id="3.40.50.2300">
    <property type="match status" value="1"/>
</dbReference>
<dbReference type="InterPro" id="IPR050595">
    <property type="entry name" value="Bact_response_regulator"/>
</dbReference>
<gene>
    <name evidence="4" type="ORF">QH73_0003780</name>
</gene>
<dbReference type="OrthoDB" id="514180at2"/>
<feature type="domain" description="Response regulatory" evidence="3">
    <location>
        <begin position="18"/>
        <end position="134"/>
    </location>
</feature>
<comment type="caution">
    <text evidence="4">The sequence shown here is derived from an EMBL/GenBank/DDBJ whole genome shotgun (WGS) entry which is preliminary data.</text>
</comment>
<organism evidence="4 5">
    <name type="scientific">Scytonema millei VB511283</name>
    <dbReference type="NCBI Taxonomy" id="1245923"/>
    <lineage>
        <taxon>Bacteria</taxon>
        <taxon>Bacillati</taxon>
        <taxon>Cyanobacteriota</taxon>
        <taxon>Cyanophyceae</taxon>
        <taxon>Nostocales</taxon>
        <taxon>Scytonemataceae</taxon>
        <taxon>Scytonema</taxon>
    </lineage>
</organism>
<dbReference type="InterPro" id="IPR011006">
    <property type="entry name" value="CheY-like_superfamily"/>
</dbReference>
<reference evidence="4 5" key="1">
    <citation type="journal article" date="2015" name="Genome Announc.">
        <title>Draft Genome Sequence of the Terrestrial Cyanobacterium Scytonema millei VB511283, Isolated from Eastern India.</title>
        <authorList>
            <person name="Sen D."/>
            <person name="Chandrababunaidu M.M."/>
            <person name="Singh D."/>
            <person name="Sanghi N."/>
            <person name="Ghorai A."/>
            <person name="Mishra G.P."/>
            <person name="Madduluri M."/>
            <person name="Adhikary S.P."/>
            <person name="Tripathy S."/>
        </authorList>
    </citation>
    <scope>NUCLEOTIDE SEQUENCE [LARGE SCALE GENOMIC DNA]</scope>
    <source>
        <strain evidence="4 5">VB511283</strain>
    </source>
</reference>
<dbReference type="PROSITE" id="PS50110">
    <property type="entry name" value="RESPONSE_REGULATORY"/>
    <property type="match status" value="1"/>
</dbReference>
<dbReference type="EMBL" id="JTJC03000001">
    <property type="protein sequence ID" value="NHC33789.1"/>
    <property type="molecule type" value="Genomic_DNA"/>
</dbReference>
<evidence type="ECO:0000259" key="3">
    <source>
        <dbReference type="PROSITE" id="PS50110"/>
    </source>
</evidence>
<dbReference type="Proteomes" id="UP000031532">
    <property type="component" value="Unassembled WGS sequence"/>
</dbReference>
<feature type="modified residue" description="4-aspartylphosphate" evidence="2">
    <location>
        <position position="67"/>
    </location>
</feature>
<evidence type="ECO:0000256" key="2">
    <source>
        <dbReference type="PROSITE-ProRule" id="PRU00169"/>
    </source>
</evidence>
<protein>
    <submittedName>
        <fullName evidence="4">Response regulator</fullName>
    </submittedName>
</protein>
<sequence>MSVSFGVESQVDNFKRELVLAVEDSADNLELIIEVLEIIGFPFIAATDGRTAIAMAQQHQPDLILLDMLLPDISGLEVAERLKQDSQTANIPIIAVTGMVTEEEKGQYLSAGCIDFVAKPYDLDLLVTVIKRYLS</sequence>
<evidence type="ECO:0000313" key="4">
    <source>
        <dbReference type="EMBL" id="NHC33789.1"/>
    </source>
</evidence>
<name>A0A9X5E289_9CYAN</name>
<keyword evidence="1 2" id="KW-0597">Phosphoprotein</keyword>
<evidence type="ECO:0000256" key="1">
    <source>
        <dbReference type="ARBA" id="ARBA00022553"/>
    </source>
</evidence>
<dbReference type="InterPro" id="IPR001789">
    <property type="entry name" value="Sig_transdc_resp-reg_receiver"/>
</dbReference>
<dbReference type="GO" id="GO:0000160">
    <property type="term" value="P:phosphorelay signal transduction system"/>
    <property type="evidence" value="ECO:0007669"/>
    <property type="project" value="InterPro"/>
</dbReference>
<dbReference type="SMART" id="SM00448">
    <property type="entry name" value="REC"/>
    <property type="match status" value="1"/>
</dbReference>
<dbReference type="PANTHER" id="PTHR44591">
    <property type="entry name" value="STRESS RESPONSE REGULATOR PROTEIN 1"/>
    <property type="match status" value="1"/>
</dbReference>
<dbReference type="PANTHER" id="PTHR44591:SF3">
    <property type="entry name" value="RESPONSE REGULATORY DOMAIN-CONTAINING PROTEIN"/>
    <property type="match status" value="1"/>
</dbReference>